<accession>A0A8X8GYV2</accession>
<gene>
    <name evidence="3" type="ORF">GEU84_001205</name>
</gene>
<dbReference type="InterPro" id="IPR010359">
    <property type="entry name" value="IrrE_HExxH"/>
</dbReference>
<dbReference type="PANTHER" id="PTHR43236">
    <property type="entry name" value="ANTITOXIN HIGA1"/>
    <property type="match status" value="1"/>
</dbReference>
<protein>
    <submittedName>
        <fullName evidence="3">ImmA/IrrE family metallo-endopeptidase</fullName>
    </submittedName>
</protein>
<dbReference type="EMBL" id="WHUT02000001">
    <property type="protein sequence ID" value="NUB42989.1"/>
    <property type="molecule type" value="Genomic_DNA"/>
</dbReference>
<comment type="caution">
    <text evidence="3">The sequence shown here is derived from an EMBL/GenBank/DDBJ whole genome shotgun (WGS) entry which is preliminary data.</text>
</comment>
<feature type="domain" description="HTH cro/C1-type" evidence="2">
    <location>
        <begin position="1"/>
        <end position="46"/>
    </location>
</feature>
<name>A0A8X8GYV2_9RHOB</name>
<proteinExistence type="inferred from homology"/>
<dbReference type="Gene3D" id="1.10.260.40">
    <property type="entry name" value="lambda repressor-like DNA-binding domains"/>
    <property type="match status" value="1"/>
</dbReference>
<evidence type="ECO:0000313" key="3">
    <source>
        <dbReference type="EMBL" id="NUB42989.1"/>
    </source>
</evidence>
<dbReference type="SUPFAM" id="SSF47413">
    <property type="entry name" value="lambda repressor-like DNA-binding domains"/>
    <property type="match status" value="1"/>
</dbReference>
<dbReference type="InterPro" id="IPR052345">
    <property type="entry name" value="Rad_response_metalloprotease"/>
</dbReference>
<dbReference type="PANTHER" id="PTHR43236:SF1">
    <property type="entry name" value="BLL7220 PROTEIN"/>
    <property type="match status" value="1"/>
</dbReference>
<dbReference type="GO" id="GO:0003677">
    <property type="term" value="F:DNA binding"/>
    <property type="evidence" value="ECO:0007669"/>
    <property type="project" value="InterPro"/>
</dbReference>
<dbReference type="Gene3D" id="1.10.10.2910">
    <property type="match status" value="1"/>
</dbReference>
<dbReference type="CDD" id="cd00093">
    <property type="entry name" value="HTH_XRE"/>
    <property type="match status" value="1"/>
</dbReference>
<dbReference type="PROSITE" id="PS50943">
    <property type="entry name" value="HTH_CROC1"/>
    <property type="match status" value="1"/>
</dbReference>
<evidence type="ECO:0000259" key="2">
    <source>
        <dbReference type="PROSITE" id="PS50943"/>
    </source>
</evidence>
<dbReference type="InterPro" id="IPR001387">
    <property type="entry name" value="Cro/C1-type_HTH"/>
</dbReference>
<dbReference type="InterPro" id="IPR010982">
    <property type="entry name" value="Lambda_DNA-bd_dom_sf"/>
</dbReference>
<keyword evidence="4" id="KW-1185">Reference proteome</keyword>
<sequence length="377" mass="42290">MTQVGLADLINRTSSSVSRWEGGDQSPELDAVEALSSALNVPVSFFMQPLRQHGNRPLFFRSMASTTLTVRRRTESRLRWAQNISLVLQEWLDFPSVDLPHLNVSDYRSIGDQDIERVAADCRAAWGLGQGPISDVLLAMENAGVVAVKEATGTVTMDGLSNWSDEDQRPYVLIAQDKDTCVRSRMDAAHELGHLVLHRHISSQELNSKSDFKEIERQAFLFASAFLMPSESFPSEVWSPSLNTFLALKERWRVSIAAMIMRCSKLDMIGDEYQQRLWKHYNSRGWRRDEPLDDVLVPEEPRLLNRSIRLVIDEGVVTHSDLLAQIALRGSDVESLCGLPRGFLSGEQAEVIKLPTLKKDLPIDGGGAAIVQFPKKH</sequence>
<dbReference type="AlphaFoldDB" id="A0A8X8GYV2"/>
<dbReference type="Pfam" id="PF06114">
    <property type="entry name" value="Peptidase_M78"/>
    <property type="match status" value="1"/>
</dbReference>
<evidence type="ECO:0000256" key="1">
    <source>
        <dbReference type="ARBA" id="ARBA00007227"/>
    </source>
</evidence>
<comment type="similarity">
    <text evidence="1">Belongs to the short-chain fatty acyl-CoA assimilation regulator (ScfR) family.</text>
</comment>
<evidence type="ECO:0000313" key="4">
    <source>
        <dbReference type="Proteomes" id="UP000484076"/>
    </source>
</evidence>
<dbReference type="Proteomes" id="UP000484076">
    <property type="component" value="Unassembled WGS sequence"/>
</dbReference>
<organism evidence="3 4">
    <name type="scientific">Fertoeibacter niger</name>
    <dbReference type="NCBI Taxonomy" id="2656921"/>
    <lineage>
        <taxon>Bacteria</taxon>
        <taxon>Pseudomonadati</taxon>
        <taxon>Pseudomonadota</taxon>
        <taxon>Alphaproteobacteria</taxon>
        <taxon>Rhodobacterales</taxon>
        <taxon>Paracoccaceae</taxon>
        <taxon>Fertoeibacter</taxon>
    </lineage>
</organism>
<reference evidence="3" key="1">
    <citation type="submission" date="2020-05" db="EMBL/GenBank/DDBJ databases">
        <title>Fertoebacter nigrum gen. nov., sp. nov., a new member of the family Rhodobacteraceae.</title>
        <authorList>
            <person name="Szuroczki S."/>
            <person name="Abbaszade G."/>
            <person name="Buni D."/>
            <person name="Schumann P."/>
            <person name="Toth E."/>
        </authorList>
    </citation>
    <scope>NUCLEOTIDE SEQUENCE</scope>
    <source>
        <strain evidence="3">RG-N-1a</strain>
    </source>
</reference>